<comment type="caution">
    <text evidence="12">The sequence shown here is derived from an EMBL/GenBank/DDBJ whole genome shotgun (WGS) entry which is preliminary data.</text>
</comment>
<protein>
    <recommendedName>
        <fullName evidence="1">non-specific serine/threonine protein kinase</fullName>
        <ecNumber evidence="1">2.7.11.1</ecNumber>
    </recommendedName>
</protein>
<dbReference type="PROSITE" id="PS50011">
    <property type="entry name" value="PROTEIN_KINASE_DOM"/>
    <property type="match status" value="1"/>
</dbReference>
<dbReference type="SMART" id="SM00220">
    <property type="entry name" value="S_TKc"/>
    <property type="match status" value="1"/>
</dbReference>
<evidence type="ECO:0000256" key="2">
    <source>
        <dbReference type="ARBA" id="ARBA00022527"/>
    </source>
</evidence>
<dbReference type="Proteomes" id="UP001369082">
    <property type="component" value="Unassembled WGS sequence"/>
</dbReference>
<evidence type="ECO:0000259" key="10">
    <source>
        <dbReference type="PROSITE" id="PS50011"/>
    </source>
</evidence>
<keyword evidence="9" id="KW-0812">Transmembrane</keyword>
<evidence type="ECO:0000313" key="13">
    <source>
        <dbReference type="Proteomes" id="UP001369082"/>
    </source>
</evidence>
<keyword evidence="5 12" id="KW-0418">Kinase</keyword>
<gene>
    <name evidence="12" type="ORF">V6256_13755</name>
</gene>
<evidence type="ECO:0000256" key="1">
    <source>
        <dbReference type="ARBA" id="ARBA00012513"/>
    </source>
</evidence>
<feature type="domain" description="PPM-type phosphatase" evidence="11">
    <location>
        <begin position="11"/>
        <end position="246"/>
    </location>
</feature>
<dbReference type="Gene3D" id="1.10.510.10">
    <property type="entry name" value="Transferase(Phosphotransferase) domain 1"/>
    <property type="match status" value="1"/>
</dbReference>
<dbReference type="PANTHER" id="PTHR24356:SF163">
    <property type="entry name" value="3-PHOSPHOINOSITIDE-DEPENDENT PROTEIN KINASE 1-RELATED"/>
    <property type="match status" value="1"/>
</dbReference>
<dbReference type="InterPro" id="IPR000719">
    <property type="entry name" value="Prot_kinase_dom"/>
</dbReference>
<proteinExistence type="predicted"/>
<evidence type="ECO:0000256" key="5">
    <source>
        <dbReference type="ARBA" id="ARBA00022777"/>
    </source>
</evidence>
<dbReference type="Pfam" id="PF00069">
    <property type="entry name" value="Pkinase"/>
    <property type="match status" value="1"/>
</dbReference>
<evidence type="ECO:0000256" key="3">
    <source>
        <dbReference type="ARBA" id="ARBA00022679"/>
    </source>
</evidence>
<dbReference type="SUPFAM" id="SSF56112">
    <property type="entry name" value="Protein kinase-like (PK-like)"/>
    <property type="match status" value="1"/>
</dbReference>
<dbReference type="InterPro" id="IPR050236">
    <property type="entry name" value="Ser_Thr_kinase_AGC"/>
</dbReference>
<keyword evidence="9" id="KW-1133">Transmembrane helix</keyword>
<evidence type="ECO:0000256" key="8">
    <source>
        <dbReference type="ARBA" id="ARBA00048679"/>
    </source>
</evidence>
<dbReference type="SMART" id="SM00331">
    <property type="entry name" value="PP2C_SIG"/>
    <property type="match status" value="1"/>
</dbReference>
<comment type="catalytic activity">
    <reaction evidence="7">
        <text>L-threonyl-[protein] + ATP = O-phospho-L-threonyl-[protein] + ADP + H(+)</text>
        <dbReference type="Rhea" id="RHEA:46608"/>
        <dbReference type="Rhea" id="RHEA-COMP:11060"/>
        <dbReference type="Rhea" id="RHEA-COMP:11605"/>
        <dbReference type="ChEBI" id="CHEBI:15378"/>
        <dbReference type="ChEBI" id="CHEBI:30013"/>
        <dbReference type="ChEBI" id="CHEBI:30616"/>
        <dbReference type="ChEBI" id="CHEBI:61977"/>
        <dbReference type="ChEBI" id="CHEBI:456216"/>
        <dbReference type="EC" id="2.7.11.1"/>
    </reaction>
</comment>
<evidence type="ECO:0000256" key="6">
    <source>
        <dbReference type="ARBA" id="ARBA00022840"/>
    </source>
</evidence>
<keyword evidence="2" id="KW-0723">Serine/threonine-protein kinase</keyword>
<evidence type="ECO:0000256" key="4">
    <source>
        <dbReference type="ARBA" id="ARBA00022741"/>
    </source>
</evidence>
<comment type="catalytic activity">
    <reaction evidence="8">
        <text>L-seryl-[protein] + ATP = O-phospho-L-seryl-[protein] + ADP + H(+)</text>
        <dbReference type="Rhea" id="RHEA:17989"/>
        <dbReference type="Rhea" id="RHEA-COMP:9863"/>
        <dbReference type="Rhea" id="RHEA-COMP:11604"/>
        <dbReference type="ChEBI" id="CHEBI:15378"/>
        <dbReference type="ChEBI" id="CHEBI:29999"/>
        <dbReference type="ChEBI" id="CHEBI:30616"/>
        <dbReference type="ChEBI" id="CHEBI:83421"/>
        <dbReference type="ChEBI" id="CHEBI:456216"/>
        <dbReference type="EC" id="2.7.11.1"/>
    </reaction>
</comment>
<dbReference type="InterPro" id="IPR011009">
    <property type="entry name" value="Kinase-like_dom_sf"/>
</dbReference>
<feature type="transmembrane region" description="Helical" evidence="9">
    <location>
        <begin position="562"/>
        <end position="582"/>
    </location>
</feature>
<keyword evidence="9" id="KW-0472">Membrane</keyword>
<sequence>MDKGQSKKTLKVCLGGYSTAGNREVNQDAFAVKDPYLRSERNNKGIVACVADGVSCSNKGQQASHTSVTQFINDYYSTNNSWDVKQSASKVLSSLNSWLFQHNQEDVRHNGLITTFSSLVLKSTTAHLIHIGDSRIYRYKNNHLEQLSRDHSRTTYNKSTVLTRALGMDSHLDIDYQQTPLEVGDLFMLTSDGVHDYLDHEMLTNYLQGFTLKSTTKEFEEVAQTICDDALAKGSSDNISCLLVQVTALPNADLSELFTHLSKLTIPPALQPGNEIDCFHIDKILHQGTRSHVYLATNKSDQSKVVLKMPSLNFEEDENYLLDFYKEQWVGQLINNPLVMSIAENIKGSAFLYHICEYVEGISLREWIKENPQPDYQDVCDIISKTVSAVRVLQRAGMVHRDLKPENLIISESGDIKLIDFGTVRVNGLEEIAKEQEELPLGAVNYIAPEYLNEGQSSSRSDLFSIAVIAYELLSGELPYAQSSAHTLDKARQYKWEYRPIKQYRTDLPPKLDKILQFALNPKPEFRYNSMSEFVSELISVKKRQGISEPTTSLMERDPVKFWQSLTLIFVMISLAELFLLLSK</sequence>
<dbReference type="EMBL" id="JBAKAZ010000074">
    <property type="protein sequence ID" value="MEL0630675.1"/>
    <property type="molecule type" value="Genomic_DNA"/>
</dbReference>
<dbReference type="InterPro" id="IPR036457">
    <property type="entry name" value="PPM-type-like_dom_sf"/>
</dbReference>
<reference evidence="12 13" key="1">
    <citation type="submission" date="2024-02" db="EMBL/GenBank/DDBJ databases">
        <title>Bacteria isolated from the canopy kelp, Nereocystis luetkeana.</title>
        <authorList>
            <person name="Pfister C.A."/>
            <person name="Younker I.T."/>
            <person name="Light S.H."/>
        </authorList>
    </citation>
    <scope>NUCLEOTIDE SEQUENCE [LARGE SCALE GENOMIC DNA]</scope>
    <source>
        <strain evidence="12 13">TI.1.05</strain>
    </source>
</reference>
<dbReference type="CDD" id="cd00143">
    <property type="entry name" value="PP2Cc"/>
    <property type="match status" value="1"/>
</dbReference>
<dbReference type="PROSITE" id="PS00108">
    <property type="entry name" value="PROTEIN_KINASE_ST"/>
    <property type="match status" value="1"/>
</dbReference>
<keyword evidence="3" id="KW-0808">Transferase</keyword>
<evidence type="ECO:0000313" key="12">
    <source>
        <dbReference type="EMBL" id="MEL0630675.1"/>
    </source>
</evidence>
<organism evidence="12 13">
    <name type="scientific">Psychromonas aquatilis</name>
    <dbReference type="NCBI Taxonomy" id="2005072"/>
    <lineage>
        <taxon>Bacteria</taxon>
        <taxon>Pseudomonadati</taxon>
        <taxon>Pseudomonadota</taxon>
        <taxon>Gammaproteobacteria</taxon>
        <taxon>Alteromonadales</taxon>
        <taxon>Psychromonadaceae</taxon>
        <taxon>Psychromonas</taxon>
    </lineage>
</organism>
<dbReference type="SUPFAM" id="SSF81606">
    <property type="entry name" value="PP2C-like"/>
    <property type="match status" value="1"/>
</dbReference>
<accession>A0ABU9GTW1</accession>
<keyword evidence="13" id="KW-1185">Reference proteome</keyword>
<dbReference type="EC" id="2.7.11.1" evidence="1"/>
<dbReference type="Gene3D" id="3.60.40.10">
    <property type="entry name" value="PPM-type phosphatase domain"/>
    <property type="match status" value="1"/>
</dbReference>
<feature type="domain" description="Protein kinase" evidence="10">
    <location>
        <begin position="279"/>
        <end position="539"/>
    </location>
</feature>
<dbReference type="GO" id="GO:0016301">
    <property type="term" value="F:kinase activity"/>
    <property type="evidence" value="ECO:0007669"/>
    <property type="project" value="UniProtKB-KW"/>
</dbReference>
<dbReference type="InterPro" id="IPR001932">
    <property type="entry name" value="PPM-type_phosphatase-like_dom"/>
</dbReference>
<keyword evidence="4" id="KW-0547">Nucleotide-binding</keyword>
<dbReference type="Gene3D" id="3.30.200.20">
    <property type="entry name" value="Phosphorylase Kinase, domain 1"/>
    <property type="match status" value="1"/>
</dbReference>
<evidence type="ECO:0000256" key="9">
    <source>
        <dbReference type="SAM" id="Phobius"/>
    </source>
</evidence>
<dbReference type="PANTHER" id="PTHR24356">
    <property type="entry name" value="SERINE/THREONINE-PROTEIN KINASE"/>
    <property type="match status" value="1"/>
</dbReference>
<evidence type="ECO:0000256" key="7">
    <source>
        <dbReference type="ARBA" id="ARBA00047899"/>
    </source>
</evidence>
<dbReference type="SMART" id="SM00332">
    <property type="entry name" value="PP2Cc"/>
    <property type="match status" value="1"/>
</dbReference>
<evidence type="ECO:0000259" key="11">
    <source>
        <dbReference type="PROSITE" id="PS51746"/>
    </source>
</evidence>
<dbReference type="PROSITE" id="PS51746">
    <property type="entry name" value="PPM_2"/>
    <property type="match status" value="1"/>
</dbReference>
<dbReference type="InterPro" id="IPR008271">
    <property type="entry name" value="Ser/Thr_kinase_AS"/>
</dbReference>
<dbReference type="CDD" id="cd14014">
    <property type="entry name" value="STKc_PknB_like"/>
    <property type="match status" value="1"/>
</dbReference>
<dbReference type="Pfam" id="PF13672">
    <property type="entry name" value="PP2C_2"/>
    <property type="match status" value="1"/>
</dbReference>
<dbReference type="RefSeq" id="WP_341598802.1">
    <property type="nucleotide sequence ID" value="NZ_JBAKAZ010000074.1"/>
</dbReference>
<name>A0ABU9GTW1_9GAMM</name>
<keyword evidence="6" id="KW-0067">ATP-binding</keyword>